<proteinExistence type="predicted"/>
<evidence type="ECO:0000313" key="1">
    <source>
        <dbReference type="EMBL" id="SPT70072.1"/>
    </source>
</evidence>
<dbReference type="Proteomes" id="UP000250086">
    <property type="component" value="Unassembled WGS sequence"/>
</dbReference>
<protein>
    <submittedName>
        <fullName evidence="1">Uncharacterized protein</fullName>
    </submittedName>
</protein>
<reference evidence="1 2" key="1">
    <citation type="submission" date="2018-06" db="EMBL/GenBank/DDBJ databases">
        <authorList>
            <consortium name="Pathogen Informatics"/>
            <person name="Doyle S."/>
        </authorList>
    </citation>
    <scope>NUCLEOTIDE SEQUENCE [LARGE SCALE GENOMIC DNA]</scope>
    <source>
        <strain evidence="1 2">NCTC13093</strain>
    </source>
</reference>
<keyword evidence="2" id="KW-1185">Reference proteome</keyword>
<dbReference type="EMBL" id="UAPV01000001">
    <property type="protein sequence ID" value="SPT70072.1"/>
    <property type="molecule type" value="Genomic_DNA"/>
</dbReference>
<accession>A0A2X0WU87</accession>
<dbReference type="AlphaFoldDB" id="A0A2X0WU87"/>
<gene>
    <name evidence="1" type="ORF">NCTC13093_01477</name>
</gene>
<sequence length="41" mass="4855">MTKEFKHWMSESMSKEAFLFALISTVLFFAVATLFDFLEIF</sequence>
<organism evidence="1 2">
    <name type="scientific">Anaerobiospirillum thomasii</name>
    <dbReference type="NCBI Taxonomy" id="179995"/>
    <lineage>
        <taxon>Bacteria</taxon>
        <taxon>Pseudomonadati</taxon>
        <taxon>Pseudomonadota</taxon>
        <taxon>Gammaproteobacteria</taxon>
        <taxon>Aeromonadales</taxon>
        <taxon>Succinivibrionaceae</taxon>
        <taxon>Anaerobiospirillum</taxon>
    </lineage>
</organism>
<name>A0A2X0WU87_9GAMM</name>
<evidence type="ECO:0000313" key="2">
    <source>
        <dbReference type="Proteomes" id="UP000250086"/>
    </source>
</evidence>